<protein>
    <recommendedName>
        <fullName evidence="4">Cell envelope biogenesis protein TolA</fullName>
    </recommendedName>
</protein>
<keyword evidence="3" id="KW-1185">Reference proteome</keyword>
<dbReference type="Proteomes" id="UP000621447">
    <property type="component" value="Unassembled WGS sequence"/>
</dbReference>
<comment type="caution">
    <text evidence="2">The sequence shown here is derived from an EMBL/GenBank/DDBJ whole genome shotgun (WGS) entry which is preliminary data.</text>
</comment>
<dbReference type="EMBL" id="JABULH010000002">
    <property type="protein sequence ID" value="NTS64726.1"/>
    <property type="molecule type" value="Genomic_DNA"/>
</dbReference>
<evidence type="ECO:0008006" key="4">
    <source>
        <dbReference type="Google" id="ProtNLM"/>
    </source>
</evidence>
<feature type="region of interest" description="Disordered" evidence="1">
    <location>
        <begin position="77"/>
        <end position="118"/>
    </location>
</feature>
<evidence type="ECO:0000313" key="3">
    <source>
        <dbReference type="Proteomes" id="UP000621447"/>
    </source>
</evidence>
<organism evidence="2 3">
    <name type="scientific">Sphingomonas hominis</name>
    <dbReference type="NCBI Taxonomy" id="2741495"/>
    <lineage>
        <taxon>Bacteria</taxon>
        <taxon>Pseudomonadati</taxon>
        <taxon>Pseudomonadota</taxon>
        <taxon>Alphaproteobacteria</taxon>
        <taxon>Sphingomonadales</taxon>
        <taxon>Sphingomonadaceae</taxon>
        <taxon>Sphingomonas</taxon>
    </lineage>
</organism>
<dbReference type="RefSeq" id="WP_174193054.1">
    <property type="nucleotide sequence ID" value="NZ_JABULH010000002.1"/>
</dbReference>
<feature type="compositionally biased region" description="Basic and acidic residues" evidence="1">
    <location>
        <begin position="137"/>
        <end position="159"/>
    </location>
</feature>
<gene>
    <name evidence="2" type="ORF">HRV97_06100</name>
</gene>
<evidence type="ECO:0000256" key="1">
    <source>
        <dbReference type="SAM" id="MobiDB-lite"/>
    </source>
</evidence>
<feature type="region of interest" description="Disordered" evidence="1">
    <location>
        <begin position="133"/>
        <end position="159"/>
    </location>
</feature>
<accession>A0ABX2JGP1</accession>
<name>A0ABX2JGP1_9SPHN</name>
<reference evidence="2 3" key="1">
    <citation type="submission" date="2020-06" db="EMBL/GenBank/DDBJ databases">
        <title>Sphingomonas hominis sp. nov., a member of the Sphingomonas, isolated from the hair of a 22-year-old girl.</title>
        <authorList>
            <person name="Zhang D.-F."/>
            <person name="Cui X.-W."/>
        </authorList>
    </citation>
    <scope>NUCLEOTIDE SEQUENCE [LARGE SCALE GENOMIC DNA]</scope>
    <source>
        <strain evidence="2 3">HHU CXW</strain>
    </source>
</reference>
<evidence type="ECO:0000313" key="2">
    <source>
        <dbReference type="EMBL" id="NTS64726.1"/>
    </source>
</evidence>
<sequence length="178" mass="19346">MARKLKVFRTAAGFHDAYVAAPSRKAALAAWGAERDLFAHGAAEEVTDPALMKEPLAHPGEVIKRSRGSAAEQFAALPADAPKPKRAAKARAAEADPAAKPAPKPSRDALDAAQDAVDAAERDWRKVQRGLAARQAALDRERREATERHEQALADLERTRRRAQEAYNAGLAAWREAR</sequence>
<proteinExistence type="predicted"/>